<dbReference type="Gene3D" id="3.40.50.620">
    <property type="entry name" value="HUPs"/>
    <property type="match status" value="1"/>
</dbReference>
<evidence type="ECO:0000313" key="3">
    <source>
        <dbReference type="EMBL" id="RKS75689.1"/>
    </source>
</evidence>
<dbReference type="FunCoup" id="A0A420XQZ9">
    <property type="interactions" value="1"/>
</dbReference>
<evidence type="ECO:0000313" key="4">
    <source>
        <dbReference type="Proteomes" id="UP000281955"/>
    </source>
</evidence>
<gene>
    <name evidence="3" type="ORF">CLV35_2166</name>
</gene>
<dbReference type="RefSeq" id="WP_183061916.1">
    <property type="nucleotide sequence ID" value="NZ_RBWV01000011.1"/>
</dbReference>
<dbReference type="EMBL" id="RBWV01000011">
    <property type="protein sequence ID" value="RKS75689.1"/>
    <property type="molecule type" value="Genomic_DNA"/>
</dbReference>
<evidence type="ECO:0000259" key="2">
    <source>
        <dbReference type="Pfam" id="PF00582"/>
    </source>
</evidence>
<proteinExistence type="inferred from homology"/>
<reference evidence="3 4" key="1">
    <citation type="submission" date="2018-10" db="EMBL/GenBank/DDBJ databases">
        <title>Genomic Encyclopedia of Archaeal and Bacterial Type Strains, Phase II (KMG-II): from individual species to whole genera.</title>
        <authorList>
            <person name="Goeker M."/>
        </authorList>
    </citation>
    <scope>NUCLEOTIDE SEQUENCE [LARGE SCALE GENOMIC DNA]</scope>
    <source>
        <strain evidence="3 4">RP-AC37</strain>
    </source>
</reference>
<comment type="similarity">
    <text evidence="1">Belongs to the universal stress protein A family.</text>
</comment>
<dbReference type="Proteomes" id="UP000281955">
    <property type="component" value="Unassembled WGS sequence"/>
</dbReference>
<accession>A0A420XQZ9</accession>
<organism evidence="3 4">
    <name type="scientific">Motilibacter peucedani</name>
    <dbReference type="NCBI Taxonomy" id="598650"/>
    <lineage>
        <taxon>Bacteria</taxon>
        <taxon>Bacillati</taxon>
        <taxon>Actinomycetota</taxon>
        <taxon>Actinomycetes</taxon>
        <taxon>Motilibacterales</taxon>
        <taxon>Motilibacteraceae</taxon>
        <taxon>Motilibacter</taxon>
    </lineage>
</organism>
<dbReference type="PANTHER" id="PTHR46268">
    <property type="entry name" value="STRESS RESPONSE PROTEIN NHAX"/>
    <property type="match status" value="1"/>
</dbReference>
<sequence>MAEAPLVLVGIDGSDPARTALVWAADYAHAVGARVLVVYAWEPAAVWMGYPYVPDPDESAPEESLREVRRQVDATLAEAGHSDVPIEVEFRRGNPAEVLVDASAQAALVVVGRRGGGGFAAAIMGSVGRHVSSHASCPVVVVPH</sequence>
<feature type="domain" description="UspA" evidence="2">
    <location>
        <begin position="7"/>
        <end position="143"/>
    </location>
</feature>
<dbReference type="InterPro" id="IPR006015">
    <property type="entry name" value="Universal_stress_UspA"/>
</dbReference>
<keyword evidence="4" id="KW-1185">Reference proteome</keyword>
<evidence type="ECO:0000256" key="1">
    <source>
        <dbReference type="ARBA" id="ARBA00008791"/>
    </source>
</evidence>
<protein>
    <submittedName>
        <fullName evidence="3">Nucleotide-binding universal stress UspA family protein</fullName>
    </submittedName>
</protein>
<dbReference type="Pfam" id="PF00582">
    <property type="entry name" value="Usp"/>
    <property type="match status" value="1"/>
</dbReference>
<dbReference type="SUPFAM" id="SSF52402">
    <property type="entry name" value="Adenine nucleotide alpha hydrolases-like"/>
    <property type="match status" value="1"/>
</dbReference>
<dbReference type="InterPro" id="IPR014729">
    <property type="entry name" value="Rossmann-like_a/b/a_fold"/>
</dbReference>
<comment type="caution">
    <text evidence="3">The sequence shown here is derived from an EMBL/GenBank/DDBJ whole genome shotgun (WGS) entry which is preliminary data.</text>
</comment>
<dbReference type="AlphaFoldDB" id="A0A420XQZ9"/>
<dbReference type="CDD" id="cd00293">
    <property type="entry name" value="USP-like"/>
    <property type="match status" value="1"/>
</dbReference>
<dbReference type="InterPro" id="IPR006016">
    <property type="entry name" value="UspA"/>
</dbReference>
<dbReference type="InParanoid" id="A0A420XQZ9"/>
<name>A0A420XQZ9_9ACTN</name>
<dbReference type="PRINTS" id="PR01438">
    <property type="entry name" value="UNVRSLSTRESS"/>
</dbReference>
<dbReference type="PANTHER" id="PTHR46268:SF6">
    <property type="entry name" value="UNIVERSAL STRESS PROTEIN UP12"/>
    <property type="match status" value="1"/>
</dbReference>